<feature type="compositionally biased region" description="Low complexity" evidence="5">
    <location>
        <begin position="33"/>
        <end position="54"/>
    </location>
</feature>
<dbReference type="GO" id="GO:0005737">
    <property type="term" value="C:cytoplasm"/>
    <property type="evidence" value="ECO:0007669"/>
    <property type="project" value="TreeGrafter"/>
</dbReference>
<keyword evidence="3" id="KW-0378">Hydrolase</keyword>
<feature type="domain" description="Tyrosine-protein phosphatase" evidence="6">
    <location>
        <begin position="239"/>
        <end position="383"/>
    </location>
</feature>
<evidence type="ECO:0000256" key="4">
    <source>
        <dbReference type="ARBA" id="ARBA00022912"/>
    </source>
</evidence>
<dbReference type="Pfam" id="PF00581">
    <property type="entry name" value="Rhodanese"/>
    <property type="match status" value="1"/>
</dbReference>
<dbReference type="Gene3D" id="3.40.250.10">
    <property type="entry name" value="Rhodanese-like domain"/>
    <property type="match status" value="1"/>
</dbReference>
<dbReference type="PANTHER" id="PTHR10159:SF525">
    <property type="entry name" value="MAP KINASE PHOSPHATASE WITH LEUCINE-RICH REPEATS PROTEIN 3"/>
    <property type="match status" value="1"/>
</dbReference>
<dbReference type="HOGENOM" id="CLU_048055_0_0_1"/>
<dbReference type="AlphaFoldDB" id="K3WM16"/>
<feature type="region of interest" description="Disordered" evidence="5">
    <location>
        <begin position="33"/>
        <end position="67"/>
    </location>
</feature>
<dbReference type="SMART" id="SM00195">
    <property type="entry name" value="DSPc"/>
    <property type="match status" value="1"/>
</dbReference>
<dbReference type="CDD" id="cd14498">
    <property type="entry name" value="DSP"/>
    <property type="match status" value="1"/>
</dbReference>
<dbReference type="PROSITE" id="PS50206">
    <property type="entry name" value="RHODANESE_3"/>
    <property type="match status" value="1"/>
</dbReference>
<dbReference type="EnsemblProtists" id="PYU1_T006008">
    <property type="protein sequence ID" value="PYU1_T006008"/>
    <property type="gene ID" value="PYU1_G005996"/>
</dbReference>
<dbReference type="InterPro" id="IPR036873">
    <property type="entry name" value="Rhodanese-like_dom_sf"/>
</dbReference>
<feature type="domain" description="Tyrosine specific protein phosphatases" evidence="7">
    <location>
        <begin position="303"/>
        <end position="362"/>
    </location>
</feature>
<dbReference type="PROSITE" id="PS00383">
    <property type="entry name" value="TYR_PHOSPHATASE_1"/>
    <property type="match status" value="1"/>
</dbReference>
<evidence type="ECO:0000256" key="3">
    <source>
        <dbReference type="ARBA" id="ARBA00022801"/>
    </source>
</evidence>
<dbReference type="OMA" id="EARPVHW"/>
<dbReference type="Proteomes" id="UP000019132">
    <property type="component" value="Unassembled WGS sequence"/>
</dbReference>
<dbReference type="SUPFAM" id="SSF52821">
    <property type="entry name" value="Rhodanese/Cell cycle control phosphatase"/>
    <property type="match status" value="1"/>
</dbReference>
<name>K3WM16_GLOUD</name>
<dbReference type="PROSITE" id="PS50056">
    <property type="entry name" value="TYR_PHOSPHATASE_2"/>
    <property type="match status" value="1"/>
</dbReference>
<dbReference type="InterPro" id="IPR020422">
    <property type="entry name" value="TYR_PHOSPHATASE_DUAL_dom"/>
</dbReference>
<evidence type="ECO:0000256" key="2">
    <source>
        <dbReference type="ARBA" id="ARBA00013064"/>
    </source>
</evidence>
<evidence type="ECO:0000259" key="6">
    <source>
        <dbReference type="PROSITE" id="PS50054"/>
    </source>
</evidence>
<dbReference type="EMBL" id="GL376625">
    <property type="status" value="NOT_ANNOTATED_CDS"/>
    <property type="molecule type" value="Genomic_DNA"/>
</dbReference>
<keyword evidence="4" id="KW-0904">Protein phosphatase</keyword>
<reference evidence="9" key="3">
    <citation type="submission" date="2015-02" db="UniProtKB">
        <authorList>
            <consortium name="EnsemblProtists"/>
        </authorList>
    </citation>
    <scope>IDENTIFICATION</scope>
    <source>
        <strain evidence="9">DAOM BR144</strain>
    </source>
</reference>
<proteinExistence type="inferred from homology"/>
<evidence type="ECO:0000313" key="10">
    <source>
        <dbReference type="Proteomes" id="UP000019132"/>
    </source>
</evidence>
<evidence type="ECO:0000313" key="9">
    <source>
        <dbReference type="EnsemblProtists" id="PYU1_T006008"/>
    </source>
</evidence>
<dbReference type="SUPFAM" id="SSF52799">
    <property type="entry name" value="(Phosphotyrosine protein) phosphatases II"/>
    <property type="match status" value="1"/>
</dbReference>
<dbReference type="STRING" id="431595.K3WM16"/>
<dbReference type="VEuPathDB" id="FungiDB:PYU1_G005996"/>
<keyword evidence="10" id="KW-1185">Reference proteome</keyword>
<accession>K3WM16</accession>
<reference evidence="10" key="1">
    <citation type="journal article" date="2010" name="Genome Biol.">
        <title>Genome sequence of the necrotrophic plant pathogen Pythium ultimum reveals original pathogenicity mechanisms and effector repertoire.</title>
        <authorList>
            <person name="Levesque C.A."/>
            <person name="Brouwer H."/>
            <person name="Cano L."/>
            <person name="Hamilton J.P."/>
            <person name="Holt C."/>
            <person name="Huitema E."/>
            <person name="Raffaele S."/>
            <person name="Robideau G.P."/>
            <person name="Thines M."/>
            <person name="Win J."/>
            <person name="Zerillo M.M."/>
            <person name="Beakes G.W."/>
            <person name="Boore J.L."/>
            <person name="Busam D."/>
            <person name="Dumas B."/>
            <person name="Ferriera S."/>
            <person name="Fuerstenberg S.I."/>
            <person name="Gachon C.M."/>
            <person name="Gaulin E."/>
            <person name="Govers F."/>
            <person name="Grenville-Briggs L."/>
            <person name="Horner N."/>
            <person name="Hostetler J."/>
            <person name="Jiang R.H."/>
            <person name="Johnson J."/>
            <person name="Krajaejun T."/>
            <person name="Lin H."/>
            <person name="Meijer H.J."/>
            <person name="Moore B."/>
            <person name="Morris P."/>
            <person name="Phuntmart V."/>
            <person name="Puiu D."/>
            <person name="Shetty J."/>
            <person name="Stajich J.E."/>
            <person name="Tripathy S."/>
            <person name="Wawra S."/>
            <person name="van West P."/>
            <person name="Whitty B.R."/>
            <person name="Coutinho P.M."/>
            <person name="Henrissat B."/>
            <person name="Martin F."/>
            <person name="Thomas P.D."/>
            <person name="Tyler B.M."/>
            <person name="De Vries R.P."/>
            <person name="Kamoun S."/>
            <person name="Yandell M."/>
            <person name="Tisserat N."/>
            <person name="Buell C.R."/>
        </authorList>
    </citation>
    <scope>NUCLEOTIDE SEQUENCE</scope>
    <source>
        <strain evidence="10">DAOM:BR144</strain>
    </source>
</reference>
<dbReference type="CDD" id="cd00158">
    <property type="entry name" value="RHOD"/>
    <property type="match status" value="1"/>
</dbReference>
<evidence type="ECO:0000256" key="5">
    <source>
        <dbReference type="SAM" id="MobiDB-lite"/>
    </source>
</evidence>
<comment type="similarity">
    <text evidence="1">Belongs to the protein-tyrosine phosphatase family. Non-receptor class dual specificity subfamily.</text>
</comment>
<dbReference type="InterPro" id="IPR016130">
    <property type="entry name" value="Tyr_Pase_AS"/>
</dbReference>
<evidence type="ECO:0000259" key="8">
    <source>
        <dbReference type="PROSITE" id="PS50206"/>
    </source>
</evidence>
<dbReference type="PROSITE" id="PS50054">
    <property type="entry name" value="TYR_PHOSPHATASE_DUAL"/>
    <property type="match status" value="1"/>
</dbReference>
<dbReference type="InParanoid" id="K3WM16"/>
<dbReference type="InterPro" id="IPR000340">
    <property type="entry name" value="Dual-sp_phosphatase_cat-dom"/>
</dbReference>
<evidence type="ECO:0000256" key="1">
    <source>
        <dbReference type="ARBA" id="ARBA00008601"/>
    </source>
</evidence>
<sequence>MPLTAWCAKLTSCTSGDPERIVVQSQTMEHALAASGTQASRSSAQSSSLLDSATFRSDEHDDECDEDEDMLTSSARRLSNLIRRPRVPTISATSLYNTLQTHGVVVIDCRDADEFALRHVHGSLNCTYVKGRKKSVDDVIEKNQNKALACKLAMRDLMEIVVIGANRSTMLYKMDWGYRFARMLLTEDRVHSVKFMAQGFAYFARKYDFLLQTRPSICVGLPTPAAKSKGASESASLQYPNEIVDGFLYLGNFWQANSAKVIAALKITHVINMGATTEDRDKFDNVEYFDVEIPDKVDVDIRKEFEPTIAFIEKAMSAPQGRVLIHCVQGVSRSSTIVIWYVMVTTKCTLSAAYAHVLKCRPLIYPNHGFMQQLMDYEKELYGTTSVTFEDLELLQQGLLPPTDRTGSLLRESFM</sequence>
<reference evidence="10" key="2">
    <citation type="submission" date="2010-04" db="EMBL/GenBank/DDBJ databases">
        <authorList>
            <person name="Buell R."/>
            <person name="Hamilton J."/>
            <person name="Hostetler J."/>
        </authorList>
    </citation>
    <scope>NUCLEOTIDE SEQUENCE [LARGE SCALE GENOMIC DNA]</scope>
    <source>
        <strain evidence="10">DAOM:BR144</strain>
    </source>
</reference>
<dbReference type="PANTHER" id="PTHR10159">
    <property type="entry name" value="DUAL SPECIFICITY PROTEIN PHOSPHATASE"/>
    <property type="match status" value="1"/>
</dbReference>
<protein>
    <recommendedName>
        <fullName evidence="2">protein-tyrosine-phosphatase</fullName>
        <ecNumber evidence="2">3.1.3.48</ecNumber>
    </recommendedName>
</protein>
<dbReference type="InterPro" id="IPR000387">
    <property type="entry name" value="Tyr_Pase_dom"/>
</dbReference>
<feature type="domain" description="Rhodanese" evidence="8">
    <location>
        <begin position="100"/>
        <end position="125"/>
    </location>
</feature>
<dbReference type="Pfam" id="PF00782">
    <property type="entry name" value="DSPc"/>
    <property type="match status" value="1"/>
</dbReference>
<dbReference type="GO" id="GO:0043409">
    <property type="term" value="P:negative regulation of MAPK cascade"/>
    <property type="evidence" value="ECO:0007669"/>
    <property type="project" value="TreeGrafter"/>
</dbReference>
<dbReference type="InterPro" id="IPR001763">
    <property type="entry name" value="Rhodanese-like_dom"/>
</dbReference>
<dbReference type="GO" id="GO:0004725">
    <property type="term" value="F:protein tyrosine phosphatase activity"/>
    <property type="evidence" value="ECO:0007669"/>
    <property type="project" value="UniProtKB-EC"/>
</dbReference>
<organism evidence="9 10">
    <name type="scientific">Globisporangium ultimum (strain ATCC 200006 / CBS 805.95 / DAOM BR144)</name>
    <name type="common">Pythium ultimum</name>
    <dbReference type="NCBI Taxonomy" id="431595"/>
    <lineage>
        <taxon>Eukaryota</taxon>
        <taxon>Sar</taxon>
        <taxon>Stramenopiles</taxon>
        <taxon>Oomycota</taxon>
        <taxon>Peronosporomycetes</taxon>
        <taxon>Pythiales</taxon>
        <taxon>Pythiaceae</taxon>
        <taxon>Globisporangium</taxon>
    </lineage>
</organism>
<dbReference type="Gene3D" id="3.90.190.10">
    <property type="entry name" value="Protein tyrosine phosphatase superfamily"/>
    <property type="match status" value="1"/>
</dbReference>
<dbReference type="InterPro" id="IPR029021">
    <property type="entry name" value="Prot-tyrosine_phosphatase-like"/>
</dbReference>
<dbReference type="eggNOG" id="KOG1716">
    <property type="taxonomic scope" value="Eukaryota"/>
</dbReference>
<evidence type="ECO:0000259" key="7">
    <source>
        <dbReference type="PROSITE" id="PS50056"/>
    </source>
</evidence>
<dbReference type="EC" id="3.1.3.48" evidence="2"/>